<keyword evidence="4" id="KW-1185">Reference proteome</keyword>
<evidence type="ECO:0000313" key="3">
    <source>
        <dbReference type="EMBL" id="KJZ10865.1"/>
    </source>
</evidence>
<dbReference type="GO" id="GO:0005737">
    <property type="term" value="C:cytoplasm"/>
    <property type="evidence" value="ECO:0007669"/>
    <property type="project" value="UniProtKB-ARBA"/>
</dbReference>
<dbReference type="PANTHER" id="PTHR19308">
    <property type="entry name" value="PHOSPHATIDYLCHOLINE TRANSFER PROTEIN"/>
    <property type="match status" value="1"/>
</dbReference>
<feature type="signal peptide" evidence="1">
    <location>
        <begin position="1"/>
        <end position="23"/>
    </location>
</feature>
<dbReference type="InterPro" id="IPR051213">
    <property type="entry name" value="START_lipid_transfer"/>
</dbReference>
<proteinExistence type="predicted"/>
<dbReference type="PROSITE" id="PS50848">
    <property type="entry name" value="START"/>
    <property type="match status" value="1"/>
</dbReference>
<dbReference type="Gene3D" id="3.30.530.20">
    <property type="match status" value="1"/>
</dbReference>
<comment type="caution">
    <text evidence="3">The sequence shown here is derived from an EMBL/GenBank/DDBJ whole genome shotgun (WGS) entry which is preliminary data.</text>
</comment>
<evidence type="ECO:0000313" key="4">
    <source>
        <dbReference type="Proteomes" id="UP000033452"/>
    </source>
</evidence>
<reference evidence="3 4" key="1">
    <citation type="journal article" date="2015" name="BMC Genomics">
        <title>Genome mining reveals unlocked bioactive potential of marine Gram-negative bacteria.</title>
        <authorList>
            <person name="Machado H."/>
            <person name="Sonnenschein E.C."/>
            <person name="Melchiorsen J."/>
            <person name="Gram L."/>
        </authorList>
    </citation>
    <scope>NUCLEOTIDE SEQUENCE [LARGE SCALE GENOMIC DNA]</scope>
    <source>
        <strain evidence="3 4">S2471</strain>
    </source>
</reference>
<dbReference type="AlphaFoldDB" id="A0A0F4QUF4"/>
<accession>A0A0F4QUF4</accession>
<dbReference type="Proteomes" id="UP000033452">
    <property type="component" value="Unassembled WGS sequence"/>
</dbReference>
<feature type="domain" description="START" evidence="2">
    <location>
        <begin position="58"/>
        <end position="212"/>
    </location>
</feature>
<dbReference type="OrthoDB" id="5734556at2"/>
<name>A0A0F4QUF4_9GAMM</name>
<evidence type="ECO:0000259" key="2">
    <source>
        <dbReference type="PROSITE" id="PS50848"/>
    </source>
</evidence>
<dbReference type="InterPro" id="IPR023393">
    <property type="entry name" value="START-like_dom_sf"/>
</dbReference>
<dbReference type="PATRIC" id="fig|43658.5.peg.1389"/>
<protein>
    <recommendedName>
        <fullName evidence="2">START domain-containing protein</fullName>
    </recommendedName>
</protein>
<evidence type="ECO:0000256" key="1">
    <source>
        <dbReference type="SAM" id="SignalP"/>
    </source>
</evidence>
<organism evidence="3 4">
    <name type="scientific">Pseudoalteromonas rubra</name>
    <dbReference type="NCBI Taxonomy" id="43658"/>
    <lineage>
        <taxon>Bacteria</taxon>
        <taxon>Pseudomonadati</taxon>
        <taxon>Pseudomonadota</taxon>
        <taxon>Gammaproteobacteria</taxon>
        <taxon>Alteromonadales</taxon>
        <taxon>Pseudoalteromonadaceae</taxon>
        <taxon>Pseudoalteromonas</taxon>
    </lineage>
</organism>
<dbReference type="Pfam" id="PF01852">
    <property type="entry name" value="START"/>
    <property type="match status" value="1"/>
</dbReference>
<dbReference type="PANTHER" id="PTHR19308:SF14">
    <property type="entry name" value="START DOMAIN-CONTAINING PROTEIN"/>
    <property type="match status" value="1"/>
</dbReference>
<dbReference type="InterPro" id="IPR002913">
    <property type="entry name" value="START_lipid-bd_dom"/>
</dbReference>
<keyword evidence="1" id="KW-0732">Signal</keyword>
<sequence>MNLTGNLQRLACLCILFWLVGYTAPGHTVQAPENWQSWHHGELFSVAYQKRADQPLKIRVTGQWPGISAKSVINLLNDIDSVPLWVKHVSTVSILSRPAPNQTRVLTHFDLPWPLRKRDMLTHACLLQVSKASYLLKIRSVAEPAPAPGVIRIEPVTVQWRLTERDNAVEIDYQISADLQGGAPQWFVDKVALRNTRASFNALHDLLQARAASPQPWALIPGNTCPF</sequence>
<gene>
    <name evidence="3" type="ORF">TW77_06595</name>
</gene>
<feature type="chain" id="PRO_5002476177" description="START domain-containing protein" evidence="1">
    <location>
        <begin position="24"/>
        <end position="227"/>
    </location>
</feature>
<dbReference type="SUPFAM" id="SSF55961">
    <property type="entry name" value="Bet v1-like"/>
    <property type="match status" value="1"/>
</dbReference>
<dbReference type="EMBL" id="JXYA01000012">
    <property type="protein sequence ID" value="KJZ10865.1"/>
    <property type="molecule type" value="Genomic_DNA"/>
</dbReference>
<dbReference type="RefSeq" id="WP_046004185.1">
    <property type="nucleotide sequence ID" value="NZ_JXYA01000012.1"/>
</dbReference>
<dbReference type="GO" id="GO:0008289">
    <property type="term" value="F:lipid binding"/>
    <property type="evidence" value="ECO:0007669"/>
    <property type="project" value="InterPro"/>
</dbReference>